<accession>A0A5B0DRF5</accession>
<evidence type="ECO:0008006" key="3">
    <source>
        <dbReference type="Google" id="ProtNLM"/>
    </source>
</evidence>
<dbReference type="AlphaFoldDB" id="A0A5B0DRF5"/>
<dbReference type="PROSITE" id="PS51257">
    <property type="entry name" value="PROKAR_LIPOPROTEIN"/>
    <property type="match status" value="1"/>
</dbReference>
<protein>
    <recommendedName>
        <fullName evidence="3">Lipoprotein</fullName>
    </recommendedName>
</protein>
<sequence>MSFRAMGVVGLVLLVTLAGCGRKNLPVPPVAEGQPAKPYVIAPDGAGLARAPVITNRTSETSVVPSEVTRNPGAENKPFLLDRLLN</sequence>
<evidence type="ECO:0000313" key="1">
    <source>
        <dbReference type="EMBL" id="KAA0968585.1"/>
    </source>
</evidence>
<reference evidence="1 2" key="1">
    <citation type="submission" date="2019-08" db="EMBL/GenBank/DDBJ databases">
        <title>Aureimonas fodiniaquatilis sp. nov., isolated from a coal mine wastewater.</title>
        <authorList>
            <person name="Kim W."/>
        </authorList>
    </citation>
    <scope>NUCLEOTIDE SEQUENCE [LARGE SCALE GENOMIC DNA]</scope>
    <source>
        <strain evidence="1 2">CAU 1482</strain>
    </source>
</reference>
<evidence type="ECO:0000313" key="2">
    <source>
        <dbReference type="Proteomes" id="UP000324738"/>
    </source>
</evidence>
<dbReference type="EMBL" id="VTWH01000005">
    <property type="protein sequence ID" value="KAA0968585.1"/>
    <property type="molecule type" value="Genomic_DNA"/>
</dbReference>
<organism evidence="1 2">
    <name type="scientific">Aureimonas fodinaquatilis</name>
    <dbReference type="NCBI Taxonomy" id="2565783"/>
    <lineage>
        <taxon>Bacteria</taxon>
        <taxon>Pseudomonadati</taxon>
        <taxon>Pseudomonadota</taxon>
        <taxon>Alphaproteobacteria</taxon>
        <taxon>Hyphomicrobiales</taxon>
        <taxon>Aurantimonadaceae</taxon>
        <taxon>Aureimonas</taxon>
    </lineage>
</organism>
<dbReference type="Proteomes" id="UP000324738">
    <property type="component" value="Unassembled WGS sequence"/>
</dbReference>
<dbReference type="OrthoDB" id="7907884at2"/>
<name>A0A5B0DRF5_9HYPH</name>
<dbReference type="RefSeq" id="WP_149301534.1">
    <property type="nucleotide sequence ID" value="NZ_VTWH01000005.1"/>
</dbReference>
<keyword evidence="2" id="KW-1185">Reference proteome</keyword>
<proteinExistence type="predicted"/>
<comment type="caution">
    <text evidence="1">The sequence shown here is derived from an EMBL/GenBank/DDBJ whole genome shotgun (WGS) entry which is preliminary data.</text>
</comment>
<gene>
    <name evidence="1" type="ORF">FPY71_17030</name>
</gene>